<name>A0A6B0TYV6_IXORI</name>
<proteinExistence type="predicted"/>
<dbReference type="AlphaFoldDB" id="A0A6B0TYV6"/>
<feature type="chain" id="PRO_5025646946" evidence="1">
    <location>
        <begin position="19"/>
        <end position="85"/>
    </location>
</feature>
<sequence>MRLRLVLLASFLGCSSEAARPDASLAPFVSALSRARGRLPLCVGGMASSGARRGQLDSTPSLLEMRLESGSQYSSTSSGDSGVLK</sequence>
<reference evidence="2" key="1">
    <citation type="submission" date="2019-12" db="EMBL/GenBank/DDBJ databases">
        <title>An insight into the sialome of adult female Ixodes ricinus ticks feeding for 6 days.</title>
        <authorList>
            <person name="Perner J."/>
            <person name="Ribeiro J.M.C."/>
        </authorList>
    </citation>
    <scope>NUCLEOTIDE SEQUENCE</scope>
    <source>
        <strain evidence="2">Semi-engorged</strain>
        <tissue evidence="2">Salivary glands</tissue>
    </source>
</reference>
<evidence type="ECO:0000313" key="2">
    <source>
        <dbReference type="EMBL" id="MXU85312.1"/>
    </source>
</evidence>
<dbReference type="EMBL" id="GIFC01003229">
    <property type="protein sequence ID" value="MXU85312.1"/>
    <property type="molecule type" value="Transcribed_RNA"/>
</dbReference>
<protein>
    <submittedName>
        <fullName evidence="2">Putative secreted protein</fullName>
    </submittedName>
</protein>
<keyword evidence="1" id="KW-0732">Signal</keyword>
<organism evidence="2">
    <name type="scientific">Ixodes ricinus</name>
    <name type="common">Common tick</name>
    <name type="synonym">Acarus ricinus</name>
    <dbReference type="NCBI Taxonomy" id="34613"/>
    <lineage>
        <taxon>Eukaryota</taxon>
        <taxon>Metazoa</taxon>
        <taxon>Ecdysozoa</taxon>
        <taxon>Arthropoda</taxon>
        <taxon>Chelicerata</taxon>
        <taxon>Arachnida</taxon>
        <taxon>Acari</taxon>
        <taxon>Parasitiformes</taxon>
        <taxon>Ixodida</taxon>
        <taxon>Ixodoidea</taxon>
        <taxon>Ixodidae</taxon>
        <taxon>Ixodinae</taxon>
        <taxon>Ixodes</taxon>
    </lineage>
</organism>
<evidence type="ECO:0000256" key="1">
    <source>
        <dbReference type="SAM" id="SignalP"/>
    </source>
</evidence>
<feature type="signal peptide" evidence="1">
    <location>
        <begin position="1"/>
        <end position="18"/>
    </location>
</feature>
<accession>A0A6B0TYV6</accession>